<gene>
    <name evidence="2" type="ORF">EYH45_07490</name>
</gene>
<evidence type="ECO:0000313" key="2">
    <source>
        <dbReference type="EMBL" id="HIQ30387.1"/>
    </source>
</evidence>
<comment type="caution">
    <text evidence="2">The sequence shown here is derived from an EMBL/GenBank/DDBJ whole genome shotgun (WGS) entry which is preliminary data.</text>
</comment>
<organism evidence="2 3">
    <name type="scientific">Caldiarchaeum subterraneum</name>
    <dbReference type="NCBI Taxonomy" id="311458"/>
    <lineage>
        <taxon>Archaea</taxon>
        <taxon>Nitrososphaerota</taxon>
        <taxon>Candidatus Caldarchaeales</taxon>
        <taxon>Candidatus Caldarchaeaceae</taxon>
        <taxon>Candidatus Caldarchaeum</taxon>
    </lineage>
</organism>
<protein>
    <submittedName>
        <fullName evidence="2">Uncharacterized protein</fullName>
    </submittedName>
</protein>
<feature type="region of interest" description="Disordered" evidence="1">
    <location>
        <begin position="76"/>
        <end position="95"/>
    </location>
</feature>
<proteinExistence type="predicted"/>
<reference evidence="2" key="1">
    <citation type="journal article" date="2020" name="ISME J.">
        <title>Gammaproteobacteria mediating utilization of methyl-, sulfur- and petroleum organic compounds in deep ocean hydrothermal plumes.</title>
        <authorList>
            <person name="Zhou Z."/>
            <person name="Liu Y."/>
            <person name="Pan J."/>
            <person name="Cron B.R."/>
            <person name="Toner B.M."/>
            <person name="Anantharaman K."/>
            <person name="Breier J.A."/>
            <person name="Dick G.J."/>
            <person name="Li M."/>
        </authorList>
    </citation>
    <scope>NUCLEOTIDE SEQUENCE</scope>
    <source>
        <strain evidence="2">SZUA-1515</strain>
    </source>
</reference>
<evidence type="ECO:0000256" key="1">
    <source>
        <dbReference type="SAM" id="MobiDB-lite"/>
    </source>
</evidence>
<dbReference type="Proteomes" id="UP000608579">
    <property type="component" value="Unassembled WGS sequence"/>
</dbReference>
<evidence type="ECO:0000313" key="3">
    <source>
        <dbReference type="Proteomes" id="UP000608579"/>
    </source>
</evidence>
<accession>A0A832ZWY4</accession>
<dbReference type="EMBL" id="DQVM01000147">
    <property type="protein sequence ID" value="HIQ30387.1"/>
    <property type="molecule type" value="Genomic_DNA"/>
</dbReference>
<name>A0A832ZWY4_CALS0</name>
<dbReference type="AlphaFoldDB" id="A0A832ZWY4"/>
<sequence length="95" mass="10292">MSGEEDNDVIDLIVVGFEGDDCLVSPTAPLSPEEMQKLVGKDVEYEDFKGVVWKGTALELVDNEILRVRFEEAALSEGGPSGLGQGSLVRIKKPK</sequence>